<gene>
    <name evidence="2" type="ORF">ALC57_05847</name>
</gene>
<keyword evidence="3" id="KW-1185">Reference proteome</keyword>
<accession>A0A151JA51</accession>
<protein>
    <submittedName>
        <fullName evidence="2">Uncharacterized protein</fullName>
    </submittedName>
</protein>
<evidence type="ECO:0000313" key="2">
    <source>
        <dbReference type="EMBL" id="KYN21779.1"/>
    </source>
</evidence>
<proteinExistence type="predicted"/>
<evidence type="ECO:0000313" key="3">
    <source>
        <dbReference type="Proteomes" id="UP000078492"/>
    </source>
</evidence>
<feature type="region of interest" description="Disordered" evidence="1">
    <location>
        <begin position="1"/>
        <end position="39"/>
    </location>
</feature>
<evidence type="ECO:0000256" key="1">
    <source>
        <dbReference type="SAM" id="MobiDB-lite"/>
    </source>
</evidence>
<dbReference type="EMBL" id="KQ979378">
    <property type="protein sequence ID" value="KYN21779.1"/>
    <property type="molecule type" value="Genomic_DNA"/>
</dbReference>
<feature type="non-terminal residue" evidence="2">
    <location>
        <position position="1"/>
    </location>
</feature>
<name>A0A151JA51_9HYME</name>
<dbReference type="AlphaFoldDB" id="A0A151JA51"/>
<feature type="compositionally biased region" description="Pro residues" evidence="1">
    <location>
        <begin position="1"/>
        <end position="14"/>
    </location>
</feature>
<sequence>NVPPHPLRYMPTPPSNQTASKKGDGKTQQRLHGVSEGMSGYSCDEGQAFSNRALTSYLQGTSPLW</sequence>
<dbReference type="Proteomes" id="UP000078492">
    <property type="component" value="Unassembled WGS sequence"/>
</dbReference>
<organism evidence="2 3">
    <name type="scientific">Trachymyrmex cornetzi</name>
    <dbReference type="NCBI Taxonomy" id="471704"/>
    <lineage>
        <taxon>Eukaryota</taxon>
        <taxon>Metazoa</taxon>
        <taxon>Ecdysozoa</taxon>
        <taxon>Arthropoda</taxon>
        <taxon>Hexapoda</taxon>
        <taxon>Insecta</taxon>
        <taxon>Pterygota</taxon>
        <taxon>Neoptera</taxon>
        <taxon>Endopterygota</taxon>
        <taxon>Hymenoptera</taxon>
        <taxon>Apocrita</taxon>
        <taxon>Aculeata</taxon>
        <taxon>Formicoidea</taxon>
        <taxon>Formicidae</taxon>
        <taxon>Myrmicinae</taxon>
        <taxon>Trachymyrmex</taxon>
    </lineage>
</organism>
<reference evidence="2 3" key="1">
    <citation type="submission" date="2015-09" db="EMBL/GenBank/DDBJ databases">
        <title>Trachymyrmex cornetzi WGS genome.</title>
        <authorList>
            <person name="Nygaard S."/>
            <person name="Hu H."/>
            <person name="Boomsma J."/>
            <person name="Zhang G."/>
        </authorList>
    </citation>
    <scope>NUCLEOTIDE SEQUENCE [LARGE SCALE GENOMIC DNA]</scope>
    <source>
        <strain evidence="2">Tcor2-1</strain>
        <tissue evidence="2">Whole body</tissue>
    </source>
</reference>